<accession>A0ABU8MDF0</accession>
<feature type="region of interest" description="Disordered" evidence="1">
    <location>
        <begin position="402"/>
        <end position="630"/>
    </location>
</feature>
<feature type="compositionally biased region" description="Basic and acidic residues" evidence="1">
    <location>
        <begin position="428"/>
        <end position="448"/>
    </location>
</feature>
<feature type="compositionally biased region" description="Basic and acidic residues" evidence="1">
    <location>
        <begin position="14"/>
        <end position="30"/>
    </location>
</feature>
<protein>
    <recommendedName>
        <fullName evidence="4">RHS repeat-associated protein</fullName>
    </recommendedName>
</protein>
<feature type="compositionally biased region" description="Low complexity" evidence="1">
    <location>
        <begin position="588"/>
        <end position="621"/>
    </location>
</feature>
<dbReference type="Proteomes" id="UP001369736">
    <property type="component" value="Unassembled WGS sequence"/>
</dbReference>
<feature type="region of interest" description="Disordered" evidence="1">
    <location>
        <begin position="1"/>
        <end position="65"/>
    </location>
</feature>
<feature type="compositionally biased region" description="Low complexity" evidence="1">
    <location>
        <begin position="511"/>
        <end position="520"/>
    </location>
</feature>
<gene>
    <name evidence="2" type="ORF">WCD58_27970</name>
</gene>
<evidence type="ECO:0000313" key="2">
    <source>
        <dbReference type="EMBL" id="MEJ2865026.1"/>
    </source>
</evidence>
<sequence length="630" mass="67186">MTQQHCFPPPPRPNFDRETGHPIEYRHDGTPFDPTTTDLTKPEGVDHYDPISGRPLDVHGRPIPNEHNPFGRWDFETAVEHRHGVDPSGHVIENRPVYDLNTGLPLRYDDFGNPLVPPTPTTKPPGVDHFDDRTGEPLDVFGEPVPGAVNPHQRPAYDDATGLPIHYDPHTGAPSLPQIHVDKPEGVHQYDPKTGDPLDENGDVVPGARNPHQNVDDKTLPDQPLHNFDPVTGVPLDKVDPVTGALEPITDLVPTHPANVVGFDPITGEPLDKDGKVVEDYDNPLGEHVFKNDVDLRDDVDPTGHVMSQRPMYDETTGKPITYDELGQPSLPATNLPKDPNIAGFDPDTGRPLDAAGKELPDARNPWQRPDYDTTNGLPIDYDKNGNPVPAPNVVVTVPPGVTSFDADTGRPLGVDGQPVDIENPFQRPEDREPKDGGDEGDDLRTQEENEGIEAEIAGEQGMPLLPETIDHTLVDPPVEGLPTTEPVGTTPAGTDLGTVGSSPFGGEASPVPQTQVPTTFPEPSSTTDPFGGAQTTVPVDEPFGTSQPSTPDTSSAPFQTTEPAPRAETREATEIPAQNSGGQEDLASSSSSHESSSSSDSGHEASSSSSSDSGSDSGAEASDDAVGVG</sequence>
<comment type="caution">
    <text evidence="2">The sequence shown here is derived from an EMBL/GenBank/DDBJ whole genome shotgun (WGS) entry which is preliminary data.</text>
</comment>
<dbReference type="EMBL" id="JBBEGM010000015">
    <property type="protein sequence ID" value="MEJ2865026.1"/>
    <property type="molecule type" value="Genomic_DNA"/>
</dbReference>
<feature type="compositionally biased region" description="Polar residues" evidence="1">
    <location>
        <begin position="522"/>
        <end position="538"/>
    </location>
</feature>
<proteinExistence type="predicted"/>
<reference evidence="2 3" key="1">
    <citation type="submission" date="2024-03" db="EMBL/GenBank/DDBJ databases">
        <title>Actinomycetospora sp. OC33-EN07, a novel actinomycete isolated from wild orchid (Aerides multiflora).</title>
        <authorList>
            <person name="Suriyachadkun C."/>
        </authorList>
    </citation>
    <scope>NUCLEOTIDE SEQUENCE [LARGE SCALE GENOMIC DNA]</scope>
    <source>
        <strain evidence="2 3">OC33-EN07</strain>
    </source>
</reference>
<feature type="compositionally biased region" description="Basic and acidic residues" evidence="1">
    <location>
        <begin position="40"/>
        <end position="49"/>
    </location>
</feature>
<evidence type="ECO:0000256" key="1">
    <source>
        <dbReference type="SAM" id="MobiDB-lite"/>
    </source>
</evidence>
<evidence type="ECO:0008006" key="4">
    <source>
        <dbReference type="Google" id="ProtNLM"/>
    </source>
</evidence>
<name>A0ABU8MDF0_9PSEU</name>
<feature type="region of interest" description="Disordered" evidence="1">
    <location>
        <begin position="304"/>
        <end position="386"/>
    </location>
</feature>
<evidence type="ECO:0000313" key="3">
    <source>
        <dbReference type="Proteomes" id="UP001369736"/>
    </source>
</evidence>
<keyword evidence="3" id="KW-1185">Reference proteome</keyword>
<feature type="compositionally biased region" description="Basic and acidic residues" evidence="1">
    <location>
        <begin position="348"/>
        <end position="362"/>
    </location>
</feature>
<feature type="compositionally biased region" description="Polar residues" evidence="1">
    <location>
        <begin position="545"/>
        <end position="563"/>
    </location>
</feature>
<organism evidence="2 3">
    <name type="scientific">Actinomycetospora flava</name>
    <dbReference type="NCBI Taxonomy" id="3129232"/>
    <lineage>
        <taxon>Bacteria</taxon>
        <taxon>Bacillati</taxon>
        <taxon>Actinomycetota</taxon>
        <taxon>Actinomycetes</taxon>
        <taxon>Pseudonocardiales</taxon>
        <taxon>Pseudonocardiaceae</taxon>
        <taxon>Actinomycetospora</taxon>
    </lineage>
</organism>
<dbReference type="RefSeq" id="WP_337706397.1">
    <property type="nucleotide sequence ID" value="NZ_JBBEGM010000015.1"/>
</dbReference>